<sequence>MAVFCTAAITLIACNSSTNSNTTTSDSSAPAAATATKPPATEEKWEPVDSATEMKAWQEYATPGASHEALAKSNGSWNGEVTMWHSADGAPMSSKATITNKMILGGRYQQSNFSGNFMGMPFEGMSIVGYDNYLKKFISTWVDNMGTGIMKMEGPWDESSKSMTLTGSSINPANGKECKMREVYKIVDAKTEIMEMYGPDSKTGKEYKMMEIKFTRK</sequence>
<feature type="region of interest" description="Disordered" evidence="1">
    <location>
        <begin position="18"/>
        <end position="48"/>
    </location>
</feature>
<organism evidence="2 3">
    <name type="scientific">Filimonas effusa</name>
    <dbReference type="NCBI Taxonomy" id="2508721"/>
    <lineage>
        <taxon>Bacteria</taxon>
        <taxon>Pseudomonadati</taxon>
        <taxon>Bacteroidota</taxon>
        <taxon>Chitinophagia</taxon>
        <taxon>Chitinophagales</taxon>
        <taxon>Chitinophagaceae</taxon>
        <taxon>Filimonas</taxon>
    </lineage>
</organism>
<name>A0A4Q1DFE5_9BACT</name>
<proteinExistence type="predicted"/>
<keyword evidence="3" id="KW-1185">Reference proteome</keyword>
<evidence type="ECO:0000313" key="2">
    <source>
        <dbReference type="EMBL" id="RXK87433.1"/>
    </source>
</evidence>
<accession>A0A4Q1DFE5</accession>
<evidence type="ECO:0000313" key="3">
    <source>
        <dbReference type="Proteomes" id="UP000290545"/>
    </source>
</evidence>
<feature type="compositionally biased region" description="Low complexity" evidence="1">
    <location>
        <begin position="18"/>
        <end position="39"/>
    </location>
</feature>
<dbReference type="AlphaFoldDB" id="A0A4Q1DFE5"/>
<evidence type="ECO:0000256" key="1">
    <source>
        <dbReference type="SAM" id="MobiDB-lite"/>
    </source>
</evidence>
<protein>
    <submittedName>
        <fullName evidence="2">DUF1579 domain-containing protein</fullName>
    </submittedName>
</protein>
<reference evidence="2 3" key="1">
    <citation type="submission" date="2019-01" db="EMBL/GenBank/DDBJ databases">
        <title>Filimonas sp. strain TTM-71.</title>
        <authorList>
            <person name="Chen W.-M."/>
        </authorList>
    </citation>
    <scope>NUCLEOTIDE SEQUENCE [LARGE SCALE GENOMIC DNA]</scope>
    <source>
        <strain evidence="2 3">TTM-71</strain>
    </source>
</reference>
<gene>
    <name evidence="2" type="ORF">ESB13_05055</name>
</gene>
<dbReference type="Proteomes" id="UP000290545">
    <property type="component" value="Unassembled WGS sequence"/>
</dbReference>
<dbReference type="Pfam" id="PF07617">
    <property type="entry name" value="DUF1579"/>
    <property type="match status" value="1"/>
</dbReference>
<dbReference type="OrthoDB" id="277821at2"/>
<comment type="caution">
    <text evidence="2">The sequence shown here is derived from an EMBL/GenBank/DDBJ whole genome shotgun (WGS) entry which is preliminary data.</text>
</comment>
<dbReference type="InterPro" id="IPR011473">
    <property type="entry name" value="DUF1579"/>
</dbReference>
<dbReference type="EMBL" id="SDHZ01000001">
    <property type="protein sequence ID" value="RXK87433.1"/>
    <property type="molecule type" value="Genomic_DNA"/>
</dbReference>